<feature type="region of interest" description="Disordered" evidence="1">
    <location>
        <begin position="27"/>
        <end position="119"/>
    </location>
</feature>
<feature type="compositionally biased region" description="Polar residues" evidence="1">
    <location>
        <begin position="234"/>
        <end position="252"/>
    </location>
</feature>
<feature type="compositionally biased region" description="Polar residues" evidence="1">
    <location>
        <begin position="92"/>
        <end position="103"/>
    </location>
</feature>
<proteinExistence type="predicted"/>
<dbReference type="Proteomes" id="UP000434957">
    <property type="component" value="Unassembled WGS sequence"/>
</dbReference>
<feature type="region of interest" description="Disordered" evidence="1">
    <location>
        <begin position="414"/>
        <end position="453"/>
    </location>
</feature>
<feature type="compositionally biased region" description="Basic and acidic residues" evidence="1">
    <location>
        <begin position="41"/>
        <end position="53"/>
    </location>
</feature>
<feature type="compositionally biased region" description="Polar residues" evidence="1">
    <location>
        <begin position="277"/>
        <end position="290"/>
    </location>
</feature>
<feature type="compositionally biased region" description="Low complexity" evidence="1">
    <location>
        <begin position="214"/>
        <end position="233"/>
    </location>
</feature>
<comment type="caution">
    <text evidence="2">The sequence shown here is derived from an EMBL/GenBank/DDBJ whole genome shotgun (WGS) entry which is preliminary data.</text>
</comment>
<dbReference type="EMBL" id="QXFT01005222">
    <property type="protein sequence ID" value="KAE9273644.1"/>
    <property type="molecule type" value="Genomic_DNA"/>
</dbReference>
<evidence type="ECO:0000313" key="3">
    <source>
        <dbReference type="Proteomes" id="UP000434957"/>
    </source>
</evidence>
<organism evidence="2 3">
    <name type="scientific">Phytophthora rubi</name>
    <dbReference type="NCBI Taxonomy" id="129364"/>
    <lineage>
        <taxon>Eukaryota</taxon>
        <taxon>Sar</taxon>
        <taxon>Stramenopiles</taxon>
        <taxon>Oomycota</taxon>
        <taxon>Peronosporomycetes</taxon>
        <taxon>Peronosporales</taxon>
        <taxon>Peronosporaceae</taxon>
        <taxon>Phytophthora</taxon>
    </lineage>
</organism>
<gene>
    <name evidence="2" type="ORF">PR003_g29842</name>
</gene>
<protein>
    <submittedName>
        <fullName evidence="2">Uncharacterized protein</fullName>
    </submittedName>
</protein>
<accession>A0A6A4BJG1</accession>
<feature type="region of interest" description="Disordered" evidence="1">
    <location>
        <begin position="185"/>
        <end position="252"/>
    </location>
</feature>
<dbReference type="InterPro" id="IPR036397">
    <property type="entry name" value="RNaseH_sf"/>
</dbReference>
<evidence type="ECO:0000313" key="2">
    <source>
        <dbReference type="EMBL" id="KAE9273644.1"/>
    </source>
</evidence>
<name>A0A6A4BJG1_9STRA</name>
<sequence>MVERTKYYVPRAILRKRDQVYNQQVEGRSHFSEGGQNGQPSDRRDLTTVRDKTTTTTKTRHVRALQVATTPDQMQQNSLRASRNPDAPANGSLDQSPSNTNLLGDSDMSPPTDPEYSRLATWHDGSARHKYAQITPTEPIPPCAEYSRSDRTAESQDQRTGRDHGRDHGRDPSRILCLVSAHATEAADRVSTDDATPDPGSCRSLGQEDVLTRQDPTSDTQGDGDSSDLYDLGQANQPVVTSGGNQGGNQLETWCGSAESTYGGVERNLDLAVSHVSTDDATPDPSSCRSLGQEDVLTRQDPTSDTEDLLEGEDRQRLVICGGSNLVIRQVRGEIECKTVGLTLLRQKALDRLRVWTDHERMHVKRDWNSSAESLTSVALRRQGGVVVEDEGDLHDLVTVNRLGKILSTETGLRRPPPWLNEEDPDCGATLNDYQHDRVSRNQFDVGRSREDK</sequence>
<keyword evidence="3" id="KW-1185">Reference proteome</keyword>
<feature type="compositionally biased region" description="Basic and acidic residues" evidence="1">
    <location>
        <begin position="147"/>
        <end position="172"/>
    </location>
</feature>
<feature type="compositionally biased region" description="Polar residues" evidence="1">
    <location>
        <begin position="67"/>
        <end position="81"/>
    </location>
</feature>
<dbReference type="GO" id="GO:0003676">
    <property type="term" value="F:nucleic acid binding"/>
    <property type="evidence" value="ECO:0007669"/>
    <property type="project" value="InterPro"/>
</dbReference>
<dbReference type="AlphaFoldDB" id="A0A6A4BJG1"/>
<evidence type="ECO:0000256" key="1">
    <source>
        <dbReference type="SAM" id="MobiDB-lite"/>
    </source>
</evidence>
<reference evidence="2 3" key="1">
    <citation type="submission" date="2018-08" db="EMBL/GenBank/DDBJ databases">
        <title>Genomic investigation of the strawberry pathogen Phytophthora fragariae indicates pathogenicity is determined by transcriptional variation in three key races.</title>
        <authorList>
            <person name="Adams T.M."/>
            <person name="Armitage A.D."/>
            <person name="Sobczyk M.K."/>
            <person name="Bates H.J."/>
            <person name="Dunwell J.M."/>
            <person name="Nellist C.F."/>
            <person name="Harrison R.J."/>
        </authorList>
    </citation>
    <scope>NUCLEOTIDE SEQUENCE [LARGE SCALE GENOMIC DNA]</scope>
    <source>
        <strain evidence="2 3">SCRP333</strain>
    </source>
</reference>
<feature type="region of interest" description="Disordered" evidence="1">
    <location>
        <begin position="277"/>
        <end position="307"/>
    </location>
</feature>
<feature type="region of interest" description="Disordered" evidence="1">
    <location>
        <begin position="132"/>
        <end position="172"/>
    </location>
</feature>
<dbReference type="Gene3D" id="3.30.420.10">
    <property type="entry name" value="Ribonuclease H-like superfamily/Ribonuclease H"/>
    <property type="match status" value="1"/>
</dbReference>